<dbReference type="InterPro" id="IPR045596">
    <property type="entry name" value="DUF6459"/>
</dbReference>
<comment type="caution">
    <text evidence="2">The sequence shown here is derived from an EMBL/GenBank/DDBJ whole genome shotgun (WGS) entry which is preliminary data.</text>
</comment>
<keyword evidence="3" id="KW-1185">Reference proteome</keyword>
<dbReference type="Pfam" id="PF20060">
    <property type="entry name" value="DUF6459"/>
    <property type="match status" value="1"/>
</dbReference>
<proteinExistence type="predicted"/>
<evidence type="ECO:0000313" key="2">
    <source>
        <dbReference type="EMBL" id="MBB4137629.1"/>
    </source>
</evidence>
<gene>
    <name evidence="2" type="ORF">BKA16_004181</name>
</gene>
<dbReference type="RefSeq" id="WP_183372466.1">
    <property type="nucleotide sequence ID" value="NZ_BAABHL010000001.1"/>
</dbReference>
<dbReference type="AlphaFoldDB" id="A0A840F7S4"/>
<evidence type="ECO:0000313" key="3">
    <source>
        <dbReference type="Proteomes" id="UP000551501"/>
    </source>
</evidence>
<name>A0A840F7S4_9ACTN</name>
<sequence length="145" mass="16048">MSTFTQIRPDTVPLSPAAPVGPPVESARMARTFAVNVVGRILEVLDGRRPCEHLTPAVSEEVFAQVALALRRREDVIAHAPMRGPTARLRRMHLQMASATAANYFGTVERGLRTRAVAGRVELHRIVMPGRRAQTRWMLAEFGIV</sequence>
<reference evidence="2 3" key="1">
    <citation type="submission" date="2020-08" db="EMBL/GenBank/DDBJ databases">
        <title>Sequencing the genomes of 1000 actinobacteria strains.</title>
        <authorList>
            <person name="Klenk H.-P."/>
        </authorList>
    </citation>
    <scope>NUCLEOTIDE SEQUENCE [LARGE SCALE GENOMIC DNA]</scope>
    <source>
        <strain evidence="2 3">DSM 45298</strain>
    </source>
</reference>
<protein>
    <submittedName>
        <fullName evidence="2">Uncharacterized protein</fullName>
    </submittedName>
</protein>
<organism evidence="2 3">
    <name type="scientific">Gordonia humi</name>
    <dbReference type="NCBI Taxonomy" id="686429"/>
    <lineage>
        <taxon>Bacteria</taxon>
        <taxon>Bacillati</taxon>
        <taxon>Actinomycetota</taxon>
        <taxon>Actinomycetes</taxon>
        <taxon>Mycobacteriales</taxon>
        <taxon>Gordoniaceae</taxon>
        <taxon>Gordonia</taxon>
    </lineage>
</organism>
<dbReference type="EMBL" id="JACIFP010000001">
    <property type="protein sequence ID" value="MBB4137629.1"/>
    <property type="molecule type" value="Genomic_DNA"/>
</dbReference>
<accession>A0A840F7S4</accession>
<feature type="region of interest" description="Disordered" evidence="1">
    <location>
        <begin position="1"/>
        <end position="21"/>
    </location>
</feature>
<evidence type="ECO:0000256" key="1">
    <source>
        <dbReference type="SAM" id="MobiDB-lite"/>
    </source>
</evidence>
<dbReference type="Proteomes" id="UP000551501">
    <property type="component" value="Unassembled WGS sequence"/>
</dbReference>